<evidence type="ECO:0000259" key="1">
    <source>
        <dbReference type="Pfam" id="PF00535"/>
    </source>
</evidence>
<proteinExistence type="predicted"/>
<feature type="domain" description="Glycosyltransferase 2-like" evidence="1">
    <location>
        <begin position="4"/>
        <end position="120"/>
    </location>
</feature>
<name>A0ABY9XWA6_9FLAO</name>
<dbReference type="CDD" id="cd00761">
    <property type="entry name" value="Glyco_tranf_GTA_type"/>
    <property type="match status" value="1"/>
</dbReference>
<dbReference type="RefSeq" id="WP_415866550.1">
    <property type="nucleotide sequence ID" value="NZ_CP134537.1"/>
</dbReference>
<gene>
    <name evidence="2" type="ORF">RHP51_06045</name>
</gene>
<dbReference type="GO" id="GO:0016757">
    <property type="term" value="F:glycosyltransferase activity"/>
    <property type="evidence" value="ECO:0007669"/>
    <property type="project" value="UniProtKB-KW"/>
</dbReference>
<reference evidence="2 3" key="1">
    <citation type="submission" date="2023-09" db="EMBL/GenBank/DDBJ databases">
        <title>Thalassobella suaedae gen. nov., sp. nov., a marine bacterium of the family Flavobacteriaceae isolated from a halophyte Suaeda japonica.</title>
        <authorList>
            <person name="Lee S.Y."/>
            <person name="Hwang C.Y."/>
        </authorList>
    </citation>
    <scope>NUCLEOTIDE SEQUENCE [LARGE SCALE GENOMIC DNA]</scope>
    <source>
        <strain evidence="2 3">HL-DH14</strain>
    </source>
</reference>
<evidence type="ECO:0000313" key="3">
    <source>
        <dbReference type="Proteomes" id="UP001302806"/>
    </source>
</evidence>
<protein>
    <submittedName>
        <fullName evidence="2">Glycosyltransferase</fullName>
        <ecNumber evidence="2">2.4.-.-</ecNumber>
    </submittedName>
</protein>
<dbReference type="Proteomes" id="UP001302806">
    <property type="component" value="Chromosome"/>
</dbReference>
<dbReference type="Gene3D" id="3.90.550.10">
    <property type="entry name" value="Spore Coat Polysaccharide Biosynthesis Protein SpsA, Chain A"/>
    <property type="match status" value="1"/>
</dbReference>
<accession>A0ABY9XWA6</accession>
<dbReference type="SUPFAM" id="SSF53448">
    <property type="entry name" value="Nucleotide-diphospho-sugar transferases"/>
    <property type="match status" value="1"/>
</dbReference>
<keyword evidence="2" id="KW-0808">Transferase</keyword>
<dbReference type="EC" id="2.4.-.-" evidence="2"/>
<evidence type="ECO:0000313" key="2">
    <source>
        <dbReference type="EMBL" id="WNH10240.1"/>
    </source>
</evidence>
<dbReference type="InterPro" id="IPR029044">
    <property type="entry name" value="Nucleotide-diphossugar_trans"/>
</dbReference>
<sequence length="337" mass="39793">MLLSIIVPIYNSDKFLSTCINSLIQQDINDRDYEIILVNDGSTDNSIKIINHYFRKYSNIIPVHQNNKGNGAARNAGITIAKGKYLYFIDSDDYIVKNTLGKLLNVLEKKDLELLGFNSTLTNNSNLDISIKFNEKIREFDLKPINGIKFIENQNYRAEVWWYIVKKSFFNDCKIKFYDKKFVQDSYITTTLLLKANKIIHIPINIHRYRIHENSITSNKSPEHIKKHIYDLLFAIEKLSSLLLNIQNEKCLKRLESRQQGYLFFLLMRVPKSNLSLKELKNIIYKAKKLNIYPIDKFIGEDYNNYKYKVLTTILNNKYLMVIFLYALKIKYKYFKI</sequence>
<dbReference type="EMBL" id="CP134537">
    <property type="protein sequence ID" value="WNH10240.1"/>
    <property type="molecule type" value="Genomic_DNA"/>
</dbReference>
<dbReference type="Pfam" id="PF00535">
    <property type="entry name" value="Glycos_transf_2"/>
    <property type="match status" value="1"/>
</dbReference>
<keyword evidence="2" id="KW-0328">Glycosyltransferase</keyword>
<organism evidence="2 3">
    <name type="scientific">Thalassobellus suaedae</name>
    <dbReference type="NCBI Taxonomy" id="3074124"/>
    <lineage>
        <taxon>Bacteria</taxon>
        <taxon>Pseudomonadati</taxon>
        <taxon>Bacteroidota</taxon>
        <taxon>Flavobacteriia</taxon>
        <taxon>Flavobacteriales</taxon>
        <taxon>Flavobacteriaceae</taxon>
        <taxon>Thalassobellus</taxon>
    </lineage>
</organism>
<dbReference type="PANTHER" id="PTHR22916">
    <property type="entry name" value="GLYCOSYLTRANSFERASE"/>
    <property type="match status" value="1"/>
</dbReference>
<dbReference type="InterPro" id="IPR001173">
    <property type="entry name" value="Glyco_trans_2-like"/>
</dbReference>
<dbReference type="PANTHER" id="PTHR22916:SF3">
    <property type="entry name" value="UDP-GLCNAC:BETAGAL BETA-1,3-N-ACETYLGLUCOSAMINYLTRANSFERASE-LIKE PROTEIN 1"/>
    <property type="match status" value="1"/>
</dbReference>